<accession>A0ACD5I1B3</accession>
<evidence type="ECO:0000313" key="1">
    <source>
        <dbReference type="EMBL" id="XRJ20019.1"/>
    </source>
</evidence>
<reference evidence="1" key="1">
    <citation type="submission" date="2023-10" db="EMBL/GenBank/DDBJ databases">
        <title>A new archaeal virus that suppresses the transcription of host immunity genes.</title>
        <authorList>
            <person name="Turgeman-Grott I."/>
            <person name="Golan N."/>
            <person name="Neri U."/>
            <person name="Naki D."/>
            <person name="Altman N."/>
            <person name="Eizenshtein K."/>
            <person name="Choudhary D."/>
            <person name="Levi R."/>
            <person name="Himani H."/>
            <person name="Reshef L."/>
            <person name="Papke T.R."/>
            <person name="Gophna U."/>
        </authorList>
    </citation>
    <scope>NUCLEOTIDE SEQUENCE</scope>
    <source>
        <strain evidence="1">Atlit-48N</strain>
    </source>
</reference>
<proteinExistence type="predicted"/>
<gene>
    <name evidence="1" type="ORF">DEQ67_001445</name>
</gene>
<protein>
    <submittedName>
        <fullName evidence="1">Uncharacterized protein</fullName>
    </submittedName>
</protein>
<dbReference type="EMBL" id="CP137689">
    <property type="protein sequence ID" value="XRJ20019.1"/>
    <property type="molecule type" value="Genomic_DNA"/>
</dbReference>
<evidence type="ECO:0000313" key="2">
    <source>
        <dbReference type="Proteomes" id="UP000257089"/>
    </source>
</evidence>
<organism evidence="1 2">
    <name type="scientific">Haloferax sp. Atlit-48N</name>
    <dbReference type="NCBI Taxonomy" id="2077198"/>
    <lineage>
        <taxon>Archaea</taxon>
        <taxon>Methanobacteriati</taxon>
        <taxon>Methanobacteriota</taxon>
        <taxon>Stenosarchaea group</taxon>
        <taxon>Halobacteria</taxon>
        <taxon>Halobacteriales</taxon>
        <taxon>Haloferacaceae</taxon>
        <taxon>Haloferax</taxon>
    </lineage>
</organism>
<name>A0ACD5I1B3_9EURY</name>
<sequence length="84" mass="8945">MTEQSVARSGVSEAIGLLKLIFVWWLHGIGARIALFLIFVPGIAAYYAATLGLGISTAIALGLGILSSIISLWVYGVLKTMYSE</sequence>
<dbReference type="Proteomes" id="UP000257089">
    <property type="component" value="Chromosome"/>
</dbReference>